<feature type="domain" description="DNA-binding protein H-NS-like C-terminal" evidence="6">
    <location>
        <begin position="70"/>
        <end position="115"/>
    </location>
</feature>
<dbReference type="PANTHER" id="PTHR38097">
    <property type="match status" value="1"/>
</dbReference>
<dbReference type="InterPro" id="IPR037150">
    <property type="entry name" value="H-NS_C_dom_sf"/>
</dbReference>
<evidence type="ECO:0000256" key="3">
    <source>
        <dbReference type="ARBA" id="ARBA00022490"/>
    </source>
</evidence>
<sequence length="115" mass="12706">MKVNLKGMSRKELEKLRADVDKALARVGEEEMKAARIAAEKAAKSYGYSLEDLAEVQAGRKAPRKAAKSGDGRAKVAPKYRNPDDESMTWTGRGRKPKWVVAFLENGGSLDDIRI</sequence>
<feature type="region of interest" description="Disordered" evidence="5">
    <location>
        <begin position="58"/>
        <end position="91"/>
    </location>
</feature>
<dbReference type="PANTHER" id="PTHR38097:SF2">
    <property type="entry name" value="DNA-BINDING PROTEIN STPA"/>
    <property type="match status" value="1"/>
</dbReference>
<evidence type="ECO:0000313" key="7">
    <source>
        <dbReference type="EMBL" id="MZR14702.1"/>
    </source>
</evidence>
<reference evidence="7 8" key="1">
    <citation type="submission" date="2019-12" db="EMBL/GenBank/DDBJ databases">
        <title>Maritimibacter sp. nov. sp. isolated from sea sand.</title>
        <authorList>
            <person name="Kim J."/>
            <person name="Jeong S.E."/>
            <person name="Jung H.S."/>
            <person name="Jeon C.O."/>
        </authorList>
    </citation>
    <scope>NUCLEOTIDE SEQUENCE [LARGE SCALE GENOMIC DNA]</scope>
    <source>
        <strain evidence="7 8">DP07</strain>
    </source>
</reference>
<protein>
    <submittedName>
        <fullName evidence="7">H-NS histone family protein</fullName>
    </submittedName>
</protein>
<dbReference type="GO" id="GO:0003681">
    <property type="term" value="F:bent DNA binding"/>
    <property type="evidence" value="ECO:0007669"/>
    <property type="project" value="TreeGrafter"/>
</dbReference>
<dbReference type="InterPro" id="IPR027444">
    <property type="entry name" value="H-NS_C_dom"/>
</dbReference>
<accession>A0A845M647</accession>
<evidence type="ECO:0000256" key="4">
    <source>
        <dbReference type="ARBA" id="ARBA00023125"/>
    </source>
</evidence>
<comment type="caution">
    <text evidence="7">The sequence shown here is derived from an EMBL/GenBank/DDBJ whole genome shotgun (WGS) entry which is preliminary data.</text>
</comment>
<dbReference type="GO" id="GO:0001217">
    <property type="term" value="F:DNA-binding transcription repressor activity"/>
    <property type="evidence" value="ECO:0007669"/>
    <property type="project" value="TreeGrafter"/>
</dbReference>
<dbReference type="EMBL" id="WTUX01000019">
    <property type="protein sequence ID" value="MZR14702.1"/>
    <property type="molecule type" value="Genomic_DNA"/>
</dbReference>
<dbReference type="AlphaFoldDB" id="A0A845M647"/>
<dbReference type="GO" id="GO:0005829">
    <property type="term" value="C:cytosol"/>
    <property type="evidence" value="ECO:0007669"/>
    <property type="project" value="TreeGrafter"/>
</dbReference>
<name>A0A845M647_9RHOB</name>
<keyword evidence="4" id="KW-0238">DNA-binding</keyword>
<evidence type="ECO:0000256" key="5">
    <source>
        <dbReference type="SAM" id="MobiDB-lite"/>
    </source>
</evidence>
<dbReference type="GO" id="GO:0003680">
    <property type="term" value="F:minor groove of adenine-thymine-rich DNA binding"/>
    <property type="evidence" value="ECO:0007669"/>
    <property type="project" value="TreeGrafter"/>
</dbReference>
<proteinExistence type="inferred from homology"/>
<evidence type="ECO:0000256" key="1">
    <source>
        <dbReference type="ARBA" id="ARBA00004453"/>
    </source>
</evidence>
<dbReference type="Pfam" id="PF00816">
    <property type="entry name" value="Histone_HNS"/>
    <property type="match status" value="1"/>
</dbReference>
<evidence type="ECO:0000313" key="8">
    <source>
        <dbReference type="Proteomes" id="UP000467322"/>
    </source>
</evidence>
<keyword evidence="3" id="KW-0963">Cytoplasm</keyword>
<dbReference type="Proteomes" id="UP000467322">
    <property type="component" value="Unassembled WGS sequence"/>
</dbReference>
<gene>
    <name evidence="7" type="ORF">GQE99_16905</name>
</gene>
<organism evidence="7 8">
    <name type="scientific">Maritimibacter harenae</name>
    <dbReference type="NCBI Taxonomy" id="2606218"/>
    <lineage>
        <taxon>Bacteria</taxon>
        <taxon>Pseudomonadati</taxon>
        <taxon>Pseudomonadota</taxon>
        <taxon>Alphaproteobacteria</taxon>
        <taxon>Rhodobacterales</taxon>
        <taxon>Roseobacteraceae</taxon>
        <taxon>Maritimibacter</taxon>
    </lineage>
</organism>
<evidence type="ECO:0000259" key="6">
    <source>
        <dbReference type="SMART" id="SM00528"/>
    </source>
</evidence>
<dbReference type="GO" id="GO:0032993">
    <property type="term" value="C:protein-DNA complex"/>
    <property type="evidence" value="ECO:0007669"/>
    <property type="project" value="TreeGrafter"/>
</dbReference>
<comment type="similarity">
    <text evidence="2">Belongs to the histone-like protein H-NS family.</text>
</comment>
<dbReference type="SUPFAM" id="SSF81273">
    <property type="entry name" value="H-NS histone-like proteins"/>
    <property type="match status" value="1"/>
</dbReference>
<dbReference type="Gene3D" id="4.10.430.10">
    <property type="entry name" value="Histone-like protein H-NS, C-terminal domain"/>
    <property type="match status" value="1"/>
</dbReference>
<dbReference type="SMART" id="SM00528">
    <property type="entry name" value="HNS"/>
    <property type="match status" value="1"/>
</dbReference>
<dbReference type="GO" id="GO:0009295">
    <property type="term" value="C:nucleoid"/>
    <property type="evidence" value="ECO:0007669"/>
    <property type="project" value="UniProtKB-SubCell"/>
</dbReference>
<comment type="subcellular location">
    <subcellularLocation>
        <location evidence="1">Cytoplasm</location>
        <location evidence="1">Nucleoid</location>
    </subcellularLocation>
</comment>
<dbReference type="GO" id="GO:0000976">
    <property type="term" value="F:transcription cis-regulatory region binding"/>
    <property type="evidence" value="ECO:0007669"/>
    <property type="project" value="TreeGrafter"/>
</dbReference>
<keyword evidence="8" id="KW-1185">Reference proteome</keyword>
<dbReference type="RefSeq" id="WP_161352804.1">
    <property type="nucleotide sequence ID" value="NZ_WTUX01000019.1"/>
</dbReference>
<evidence type="ECO:0000256" key="2">
    <source>
        <dbReference type="ARBA" id="ARBA00010610"/>
    </source>
</evidence>